<protein>
    <submittedName>
        <fullName evidence="2">Uncharacterized protein</fullName>
    </submittedName>
</protein>
<evidence type="ECO:0000256" key="1">
    <source>
        <dbReference type="SAM" id="MobiDB-lite"/>
    </source>
</evidence>
<reference evidence="3" key="1">
    <citation type="journal article" date="2013" name="Nature">
        <title>Pan genome of the phytoplankton Emiliania underpins its global distribution.</title>
        <authorList>
            <person name="Read B.A."/>
            <person name="Kegel J."/>
            <person name="Klute M.J."/>
            <person name="Kuo A."/>
            <person name="Lefebvre S.C."/>
            <person name="Maumus F."/>
            <person name="Mayer C."/>
            <person name="Miller J."/>
            <person name="Monier A."/>
            <person name="Salamov A."/>
            <person name="Young J."/>
            <person name="Aguilar M."/>
            <person name="Claverie J.M."/>
            <person name="Frickenhaus S."/>
            <person name="Gonzalez K."/>
            <person name="Herman E.K."/>
            <person name="Lin Y.C."/>
            <person name="Napier J."/>
            <person name="Ogata H."/>
            <person name="Sarno A.F."/>
            <person name="Shmutz J."/>
            <person name="Schroeder D."/>
            <person name="de Vargas C."/>
            <person name="Verret F."/>
            <person name="von Dassow P."/>
            <person name="Valentin K."/>
            <person name="Van de Peer Y."/>
            <person name="Wheeler G."/>
            <person name="Dacks J.B."/>
            <person name="Delwiche C.F."/>
            <person name="Dyhrman S.T."/>
            <person name="Glockner G."/>
            <person name="John U."/>
            <person name="Richards T."/>
            <person name="Worden A.Z."/>
            <person name="Zhang X."/>
            <person name="Grigoriev I.V."/>
            <person name="Allen A.E."/>
            <person name="Bidle K."/>
            <person name="Borodovsky M."/>
            <person name="Bowler C."/>
            <person name="Brownlee C."/>
            <person name="Cock J.M."/>
            <person name="Elias M."/>
            <person name="Gladyshev V.N."/>
            <person name="Groth M."/>
            <person name="Guda C."/>
            <person name="Hadaegh A."/>
            <person name="Iglesias-Rodriguez M.D."/>
            <person name="Jenkins J."/>
            <person name="Jones B.M."/>
            <person name="Lawson T."/>
            <person name="Leese F."/>
            <person name="Lindquist E."/>
            <person name="Lobanov A."/>
            <person name="Lomsadze A."/>
            <person name="Malik S.B."/>
            <person name="Marsh M.E."/>
            <person name="Mackinder L."/>
            <person name="Mock T."/>
            <person name="Mueller-Roeber B."/>
            <person name="Pagarete A."/>
            <person name="Parker M."/>
            <person name="Probert I."/>
            <person name="Quesneville H."/>
            <person name="Raines C."/>
            <person name="Rensing S.A."/>
            <person name="Riano-Pachon D.M."/>
            <person name="Richier S."/>
            <person name="Rokitta S."/>
            <person name="Shiraiwa Y."/>
            <person name="Soanes D.M."/>
            <person name="van der Giezen M."/>
            <person name="Wahlund T.M."/>
            <person name="Williams B."/>
            <person name="Wilson W."/>
            <person name="Wolfe G."/>
            <person name="Wurch L.L."/>
        </authorList>
    </citation>
    <scope>NUCLEOTIDE SEQUENCE</scope>
</reference>
<feature type="compositionally biased region" description="Low complexity" evidence="1">
    <location>
        <begin position="9"/>
        <end position="32"/>
    </location>
</feature>
<evidence type="ECO:0000313" key="2">
    <source>
        <dbReference type="EnsemblProtists" id="EOD06553"/>
    </source>
</evidence>
<accession>A0A0D3I5L8</accession>
<evidence type="ECO:0000313" key="3">
    <source>
        <dbReference type="Proteomes" id="UP000013827"/>
    </source>
</evidence>
<dbReference type="PaxDb" id="2903-EOD06553"/>
<dbReference type="AlphaFoldDB" id="A0A0D3I5L8"/>
<name>A0A0D3I5L8_EMIH1</name>
<sequence>MPNEGVLGGPPVRVGVRPQPQRARRGTAGAGAPPEPRPHGGGRARGRGACGGAGAGSRGGETTRVPCGGVRRAGQAGVRPVAVQHNPLHLLPLRRRQDPRLLWHWSERLSPGQTAPARPGQRPHRQPSAPLQQQKAGRTLCPSHRCCWTKCSLSGGGALDGVLAAGAARGGITLYVCFPSF</sequence>
<dbReference type="EnsemblProtists" id="EOD06553">
    <property type="protein sequence ID" value="EOD06553"/>
    <property type="gene ID" value="EMIHUDRAFT_438683"/>
</dbReference>
<organism evidence="2 3">
    <name type="scientific">Emiliania huxleyi (strain CCMP1516)</name>
    <dbReference type="NCBI Taxonomy" id="280463"/>
    <lineage>
        <taxon>Eukaryota</taxon>
        <taxon>Haptista</taxon>
        <taxon>Haptophyta</taxon>
        <taxon>Prymnesiophyceae</taxon>
        <taxon>Isochrysidales</taxon>
        <taxon>Noelaerhabdaceae</taxon>
        <taxon>Emiliania</taxon>
    </lineage>
</organism>
<keyword evidence="3" id="KW-1185">Reference proteome</keyword>
<feature type="region of interest" description="Disordered" evidence="1">
    <location>
        <begin position="110"/>
        <end position="135"/>
    </location>
</feature>
<reference evidence="2" key="2">
    <citation type="submission" date="2024-10" db="UniProtKB">
        <authorList>
            <consortium name="EnsemblProtists"/>
        </authorList>
    </citation>
    <scope>IDENTIFICATION</scope>
</reference>
<feature type="region of interest" description="Disordered" evidence="1">
    <location>
        <begin position="1"/>
        <end position="66"/>
    </location>
</feature>
<proteinExistence type="predicted"/>
<dbReference type="Proteomes" id="UP000013827">
    <property type="component" value="Unassembled WGS sequence"/>
</dbReference>
<feature type="compositionally biased region" description="Gly residues" evidence="1">
    <location>
        <begin position="47"/>
        <end position="59"/>
    </location>
</feature>